<reference evidence="2" key="1">
    <citation type="submission" date="2022-11" db="UniProtKB">
        <authorList>
            <consortium name="WormBaseParasite"/>
        </authorList>
    </citation>
    <scope>IDENTIFICATION</scope>
</reference>
<accession>A0AC35G4L3</accession>
<evidence type="ECO:0000313" key="1">
    <source>
        <dbReference type="Proteomes" id="UP000887580"/>
    </source>
</evidence>
<name>A0AC35G4L3_9BILA</name>
<evidence type="ECO:0000313" key="2">
    <source>
        <dbReference type="WBParaSite" id="PS1159_v2.g23461.t1"/>
    </source>
</evidence>
<organism evidence="1 2">
    <name type="scientific">Panagrolaimus sp. PS1159</name>
    <dbReference type="NCBI Taxonomy" id="55785"/>
    <lineage>
        <taxon>Eukaryota</taxon>
        <taxon>Metazoa</taxon>
        <taxon>Ecdysozoa</taxon>
        <taxon>Nematoda</taxon>
        <taxon>Chromadorea</taxon>
        <taxon>Rhabditida</taxon>
        <taxon>Tylenchina</taxon>
        <taxon>Panagrolaimomorpha</taxon>
        <taxon>Panagrolaimoidea</taxon>
        <taxon>Panagrolaimidae</taxon>
        <taxon>Panagrolaimus</taxon>
    </lineage>
</organism>
<proteinExistence type="predicted"/>
<protein>
    <submittedName>
        <fullName evidence="2">Inositol-1-monophosphatase</fullName>
    </submittedName>
</protein>
<sequence>MPDLDKYFLTAMQLVKKAGQLTRAAFEQPVVVVHTKASSTDLVTETDRAVETLLITGLKQEFPECKFIGEESAAAGQKYTLTNAPTWIIDPIDGTTNFVHRIPFIGICVGLTINKEPVLGIVLNPITNECFTAIKGRGAFKNGIPINVSHAEALNKSVICTSLGIHNIVDVGEKWIDIALDNHRKSVCAGVRGNFSSNQFIVSDTHTQHRAFGSAAINMVYCAQGSVDAYIEYGLHSWDIAAAVVIYQEAGGIIIDPTGKPFNLMSRKILCASTESLAKEISQLFTHVEFEPEGDKMDEVEAHST</sequence>
<dbReference type="WBParaSite" id="PS1159_v2.g23461.t1">
    <property type="protein sequence ID" value="PS1159_v2.g23461.t1"/>
    <property type="gene ID" value="PS1159_v2.g23461"/>
</dbReference>
<dbReference type="Proteomes" id="UP000887580">
    <property type="component" value="Unplaced"/>
</dbReference>